<organism evidence="2 3">
    <name type="scientific">Chitinivorax tropicus</name>
    <dbReference type="NCBI Taxonomy" id="714531"/>
    <lineage>
        <taxon>Bacteria</taxon>
        <taxon>Pseudomonadati</taxon>
        <taxon>Pseudomonadota</taxon>
        <taxon>Betaproteobacteria</taxon>
        <taxon>Chitinivorax</taxon>
    </lineage>
</organism>
<accession>A0A840MN61</accession>
<protein>
    <recommendedName>
        <fullName evidence="1">DUF7919 domain-containing protein</fullName>
    </recommendedName>
</protein>
<sequence length="150" mass="17068">MYFADLTNYSYFRSVPFDNVFNIGWLDLDHEYNLGGVSDCFIEKLAILINGSDCCQVHVNKIRGVHPCEICGLDVVFEKIKDMEILLGASEVWIPFDKGWYASPSMVLHYVRHHGYAPPVGFVDAVISMDLRSNYSGQSVYDKLCLNFNL</sequence>
<proteinExistence type="predicted"/>
<gene>
    <name evidence="2" type="ORF">HNQ59_003895</name>
</gene>
<dbReference type="EMBL" id="JACHHY010000047">
    <property type="protein sequence ID" value="MBB5020574.1"/>
    <property type="molecule type" value="Genomic_DNA"/>
</dbReference>
<keyword evidence="3" id="KW-1185">Reference proteome</keyword>
<dbReference type="Pfam" id="PF25535">
    <property type="entry name" value="DUF7919"/>
    <property type="match status" value="1"/>
</dbReference>
<evidence type="ECO:0000313" key="2">
    <source>
        <dbReference type="EMBL" id="MBB5020574.1"/>
    </source>
</evidence>
<dbReference type="Proteomes" id="UP000575898">
    <property type="component" value="Unassembled WGS sequence"/>
</dbReference>
<dbReference type="InterPro" id="IPR057679">
    <property type="entry name" value="DUF7919"/>
</dbReference>
<comment type="caution">
    <text evidence="2">The sequence shown here is derived from an EMBL/GenBank/DDBJ whole genome shotgun (WGS) entry which is preliminary data.</text>
</comment>
<feature type="domain" description="DUF7919" evidence="1">
    <location>
        <begin position="1"/>
        <end position="126"/>
    </location>
</feature>
<dbReference type="RefSeq" id="WP_184041950.1">
    <property type="nucleotide sequence ID" value="NZ_JACHHY010000047.1"/>
</dbReference>
<reference evidence="2 3" key="1">
    <citation type="submission" date="2020-08" db="EMBL/GenBank/DDBJ databases">
        <title>Genomic Encyclopedia of Type Strains, Phase IV (KMG-IV): sequencing the most valuable type-strain genomes for metagenomic binning, comparative biology and taxonomic classification.</title>
        <authorList>
            <person name="Goeker M."/>
        </authorList>
    </citation>
    <scope>NUCLEOTIDE SEQUENCE [LARGE SCALE GENOMIC DNA]</scope>
    <source>
        <strain evidence="2 3">DSM 27165</strain>
    </source>
</reference>
<name>A0A840MN61_9PROT</name>
<evidence type="ECO:0000259" key="1">
    <source>
        <dbReference type="Pfam" id="PF25535"/>
    </source>
</evidence>
<dbReference type="AlphaFoldDB" id="A0A840MN61"/>
<evidence type="ECO:0000313" key="3">
    <source>
        <dbReference type="Proteomes" id="UP000575898"/>
    </source>
</evidence>